<dbReference type="SUPFAM" id="SSF53633">
    <property type="entry name" value="Carbamate kinase-like"/>
    <property type="match status" value="1"/>
</dbReference>
<dbReference type="OrthoDB" id="9803155at2"/>
<dbReference type="InterPro" id="IPR004662">
    <property type="entry name" value="AcgluKinase_fam"/>
</dbReference>
<dbReference type="CDD" id="cd04238">
    <property type="entry name" value="AAK_NAGK-like"/>
    <property type="match status" value="1"/>
</dbReference>
<comment type="function">
    <text evidence="9">Catalyzes the ATP-dependent phosphorylation of N-acetyl-L-glutamate.</text>
</comment>
<proteinExistence type="inferred from homology"/>
<dbReference type="GO" id="GO:0005524">
    <property type="term" value="F:ATP binding"/>
    <property type="evidence" value="ECO:0007669"/>
    <property type="project" value="UniProtKB-UniRule"/>
</dbReference>
<gene>
    <name evidence="9 11" type="primary">argB</name>
    <name evidence="11" type="ORF">E7Z59_08365</name>
</gene>
<dbReference type="InterPro" id="IPR001048">
    <property type="entry name" value="Asp/Glu/Uridylate_kinase"/>
</dbReference>
<keyword evidence="5 9" id="KW-0547">Nucleotide-binding</keyword>
<dbReference type="HAMAP" id="MF_00082">
    <property type="entry name" value="ArgB"/>
    <property type="match status" value="1"/>
</dbReference>
<keyword evidence="12" id="KW-1185">Reference proteome</keyword>
<dbReference type="Pfam" id="PF00696">
    <property type="entry name" value="AA_kinase"/>
    <property type="match status" value="1"/>
</dbReference>
<evidence type="ECO:0000259" key="10">
    <source>
        <dbReference type="Pfam" id="PF00696"/>
    </source>
</evidence>
<comment type="pathway">
    <text evidence="1 9">Amino-acid biosynthesis; L-arginine biosynthesis; N(2)-acetyl-L-ornithine from L-glutamate: step 2/4.</text>
</comment>
<keyword evidence="4 9" id="KW-0808">Transferase</keyword>
<comment type="caution">
    <text evidence="11">The sequence shown here is derived from an EMBL/GenBank/DDBJ whole genome shotgun (WGS) entry which is preliminary data.</text>
</comment>
<comment type="subcellular location">
    <subcellularLocation>
        <location evidence="9">Cytoplasm</location>
    </subcellularLocation>
</comment>
<evidence type="ECO:0000256" key="1">
    <source>
        <dbReference type="ARBA" id="ARBA00004828"/>
    </source>
</evidence>
<feature type="site" description="Transition state stabilizer" evidence="9">
    <location>
        <position position="223"/>
    </location>
</feature>
<keyword evidence="2 9" id="KW-0055">Arginine biosynthesis</keyword>
<comment type="similarity">
    <text evidence="9">Belongs to the acetylglutamate kinase family. ArgB subfamily.</text>
</comment>
<evidence type="ECO:0000256" key="8">
    <source>
        <dbReference type="ARBA" id="ARBA00048141"/>
    </source>
</evidence>
<evidence type="ECO:0000256" key="5">
    <source>
        <dbReference type="ARBA" id="ARBA00022741"/>
    </source>
</evidence>
<feature type="binding site" evidence="9">
    <location>
        <begin position="40"/>
        <end position="41"/>
    </location>
    <ligand>
        <name>substrate</name>
    </ligand>
</feature>
<evidence type="ECO:0000256" key="6">
    <source>
        <dbReference type="ARBA" id="ARBA00022777"/>
    </source>
</evidence>
<dbReference type="RefSeq" id="WP_136335866.1">
    <property type="nucleotide sequence ID" value="NZ_QXMP01000008.1"/>
</dbReference>
<keyword evidence="9" id="KW-0963">Cytoplasm</keyword>
<evidence type="ECO:0000256" key="9">
    <source>
        <dbReference type="HAMAP-Rule" id="MF_00082"/>
    </source>
</evidence>
<dbReference type="UniPathway" id="UPA00068">
    <property type="reaction ID" value="UER00107"/>
</dbReference>
<evidence type="ECO:0000313" key="11">
    <source>
        <dbReference type="EMBL" id="THD67661.1"/>
    </source>
</evidence>
<reference evidence="11 12" key="1">
    <citation type="submission" date="2019-04" db="EMBL/GenBank/DDBJ databases">
        <title>Draft genome sequence of Robertkochia marina CC-AMO-30D.</title>
        <authorList>
            <person name="Hameed A."/>
            <person name="Lin S.-Y."/>
            <person name="Shahina M."/>
            <person name="Lai W.-A."/>
            <person name="Young C.-C."/>
        </authorList>
    </citation>
    <scope>NUCLEOTIDE SEQUENCE [LARGE SCALE GENOMIC DNA]</scope>
    <source>
        <strain evidence="11 12">CC-AMO-30D</strain>
    </source>
</reference>
<evidence type="ECO:0000256" key="3">
    <source>
        <dbReference type="ARBA" id="ARBA00022605"/>
    </source>
</evidence>
<dbReference type="Gene3D" id="3.40.1160.10">
    <property type="entry name" value="Acetylglutamate kinase-like"/>
    <property type="match status" value="1"/>
</dbReference>
<evidence type="ECO:0000256" key="4">
    <source>
        <dbReference type="ARBA" id="ARBA00022679"/>
    </source>
</evidence>
<keyword evidence="3 9" id="KW-0028">Amino-acid biosynthesis</keyword>
<feature type="binding site" evidence="9">
    <location>
        <position position="62"/>
    </location>
    <ligand>
        <name>substrate</name>
    </ligand>
</feature>
<dbReference type="PANTHER" id="PTHR23342">
    <property type="entry name" value="N-ACETYLGLUTAMATE SYNTHASE"/>
    <property type="match status" value="1"/>
</dbReference>
<organism evidence="11 12">
    <name type="scientific">Robertkochia marina</name>
    <dbReference type="NCBI Taxonomy" id="1227945"/>
    <lineage>
        <taxon>Bacteria</taxon>
        <taxon>Pseudomonadati</taxon>
        <taxon>Bacteroidota</taxon>
        <taxon>Flavobacteriia</taxon>
        <taxon>Flavobacteriales</taxon>
        <taxon>Flavobacteriaceae</taxon>
        <taxon>Robertkochia</taxon>
    </lineage>
</organism>
<dbReference type="AlphaFoldDB" id="A0A4S3M003"/>
<evidence type="ECO:0000313" key="12">
    <source>
        <dbReference type="Proteomes" id="UP000305939"/>
    </source>
</evidence>
<feature type="binding site" evidence="9">
    <location>
        <position position="157"/>
    </location>
    <ligand>
        <name>substrate</name>
    </ligand>
</feature>
<evidence type="ECO:0000256" key="2">
    <source>
        <dbReference type="ARBA" id="ARBA00022571"/>
    </source>
</evidence>
<evidence type="ECO:0000256" key="7">
    <source>
        <dbReference type="ARBA" id="ARBA00022840"/>
    </source>
</evidence>
<dbReference type="Proteomes" id="UP000305939">
    <property type="component" value="Unassembled WGS sequence"/>
</dbReference>
<dbReference type="EC" id="2.7.2.8" evidence="9"/>
<dbReference type="InterPro" id="IPR036393">
    <property type="entry name" value="AceGlu_kinase-like_sf"/>
</dbReference>
<protein>
    <recommendedName>
        <fullName evidence="9">Acetylglutamate kinase</fullName>
        <ecNumber evidence="9">2.7.2.8</ecNumber>
    </recommendedName>
    <alternativeName>
        <fullName evidence="9">N-acetyl-L-glutamate 5-phosphotransferase</fullName>
    </alternativeName>
    <alternativeName>
        <fullName evidence="9">NAG kinase</fullName>
        <shortName evidence="9">NAGK</shortName>
    </alternativeName>
</protein>
<dbReference type="GO" id="GO:0005737">
    <property type="term" value="C:cytoplasm"/>
    <property type="evidence" value="ECO:0007669"/>
    <property type="project" value="UniProtKB-SubCell"/>
</dbReference>
<keyword evidence="6 9" id="KW-0418">Kinase</keyword>
<dbReference type="PIRSF" id="PIRSF000728">
    <property type="entry name" value="NAGK"/>
    <property type="match status" value="1"/>
</dbReference>
<keyword evidence="7 9" id="KW-0067">ATP-binding</keyword>
<dbReference type="InterPro" id="IPR037528">
    <property type="entry name" value="ArgB"/>
</dbReference>
<feature type="domain" description="Aspartate/glutamate/uridylate kinase" evidence="10">
    <location>
        <begin position="6"/>
        <end position="241"/>
    </location>
</feature>
<dbReference type="NCBIfam" id="TIGR00761">
    <property type="entry name" value="argB"/>
    <property type="match status" value="1"/>
</dbReference>
<sequence length="258" mass="27933">MQELSIVKIGGNVIENPFLLNGFLKSLAKMPGRKLLVHGGGKLASETAGKMGIPVKMHQGRRITCEETLKVVTMVYAGYVNKNITAALQAEGCNAIGMSGADMNIITAEKRRVTTIDYGFAGDITRVNVTQLNLLLEAQVTPVFCAVTHDGNGQLLNTNADTIAAAMAGALSSEWRTRLYYCFEKKGVLKEVSDENSVIPEITPTYFETLKASGIIADGMLPKLHNAFDALKNGVDEVMIGSHEMIENTTVNHTKIFL</sequence>
<dbReference type="GO" id="GO:0003991">
    <property type="term" value="F:acetylglutamate kinase activity"/>
    <property type="evidence" value="ECO:0007669"/>
    <property type="project" value="UniProtKB-UniRule"/>
</dbReference>
<feature type="site" description="Transition state stabilizer" evidence="9">
    <location>
        <position position="8"/>
    </location>
</feature>
<dbReference type="GO" id="GO:0042450">
    <property type="term" value="P:L-arginine biosynthetic process via ornithine"/>
    <property type="evidence" value="ECO:0007669"/>
    <property type="project" value="UniProtKB-UniRule"/>
</dbReference>
<dbReference type="EMBL" id="SSMC01000002">
    <property type="protein sequence ID" value="THD67661.1"/>
    <property type="molecule type" value="Genomic_DNA"/>
</dbReference>
<accession>A0A4S3M003</accession>
<name>A0A4S3M003_9FLAO</name>
<comment type="catalytic activity">
    <reaction evidence="8 9">
        <text>N-acetyl-L-glutamate + ATP = N-acetyl-L-glutamyl 5-phosphate + ADP</text>
        <dbReference type="Rhea" id="RHEA:14629"/>
        <dbReference type="ChEBI" id="CHEBI:30616"/>
        <dbReference type="ChEBI" id="CHEBI:44337"/>
        <dbReference type="ChEBI" id="CHEBI:57936"/>
        <dbReference type="ChEBI" id="CHEBI:456216"/>
        <dbReference type="EC" id="2.7.2.8"/>
    </reaction>
</comment>
<dbReference type="PANTHER" id="PTHR23342:SF0">
    <property type="entry name" value="N-ACETYLGLUTAMATE SYNTHASE, MITOCHONDRIAL"/>
    <property type="match status" value="1"/>
</dbReference>